<accession>A0A0F9IA74</accession>
<evidence type="ECO:0000313" key="6">
    <source>
        <dbReference type="EMBL" id="KKL84297.1"/>
    </source>
</evidence>
<dbReference type="PANTHER" id="PTHR32329:SF2">
    <property type="entry name" value="BIFUNCTIONAL PROTEIN [INCLUDES 2-HYDROXYACYL-COA DEHYDRATASE (N-TER) AND ITS ACTIVATOR DOMAIN (C_TERM)"/>
    <property type="match status" value="1"/>
</dbReference>
<sequence>MPNDNYFLGIDVGTSYVKSVIIDNSKEVISSFIKRTGMSIVDSSRISYKEVISSASLSRSDITHITATGFGKNKVNFADNTKTEISSHAKGAYHYFPKRITVVDIGGQDTKVIKLDENGKLVNFKMNRKCAAGTGAFIEEIAYRLDIPLNELNRIALKSTKSEPLGSFCTVFAKTEILTRIKEGEKVEDLIKSAFESVIRRIIEMIELEGTIVATGGLIAHNNIIGEILERETRQKVIIPPTPQLIGA</sequence>
<comment type="caution">
    <text evidence="6">The sequence shown here is derived from an EMBL/GenBank/DDBJ whole genome shotgun (WGS) entry which is preliminary data.</text>
</comment>
<evidence type="ECO:0000256" key="2">
    <source>
        <dbReference type="ARBA" id="ARBA00022723"/>
    </source>
</evidence>
<dbReference type="AlphaFoldDB" id="A0A0F9IA74"/>
<keyword evidence="2" id="KW-0479">Metal-binding</keyword>
<feature type="domain" description="ATPase BadF/BadG/BcrA/BcrD type" evidence="5">
    <location>
        <begin position="8"/>
        <end position="248"/>
    </location>
</feature>
<reference evidence="6" key="1">
    <citation type="journal article" date="2015" name="Nature">
        <title>Complex archaea that bridge the gap between prokaryotes and eukaryotes.</title>
        <authorList>
            <person name="Spang A."/>
            <person name="Saw J.H."/>
            <person name="Jorgensen S.L."/>
            <person name="Zaremba-Niedzwiedzka K."/>
            <person name="Martijn J."/>
            <person name="Lind A.E."/>
            <person name="van Eijk R."/>
            <person name="Schleper C."/>
            <person name="Guy L."/>
            <person name="Ettema T.J."/>
        </authorList>
    </citation>
    <scope>NUCLEOTIDE SEQUENCE</scope>
</reference>
<dbReference type="NCBIfam" id="TIGR00241">
    <property type="entry name" value="CoA_E_activ"/>
    <property type="match status" value="1"/>
</dbReference>
<dbReference type="Pfam" id="PF01869">
    <property type="entry name" value="BcrAD_BadFG"/>
    <property type="match status" value="1"/>
</dbReference>
<dbReference type="GO" id="GO:0046872">
    <property type="term" value="F:metal ion binding"/>
    <property type="evidence" value="ECO:0007669"/>
    <property type="project" value="UniProtKB-KW"/>
</dbReference>
<dbReference type="InterPro" id="IPR051805">
    <property type="entry name" value="Dehydratase_Activator_Redct"/>
</dbReference>
<proteinExistence type="predicted"/>
<evidence type="ECO:0000259" key="5">
    <source>
        <dbReference type="Pfam" id="PF01869"/>
    </source>
</evidence>
<keyword evidence="4" id="KW-0411">Iron-sulfur</keyword>
<feature type="non-terminal residue" evidence="6">
    <location>
        <position position="248"/>
    </location>
</feature>
<gene>
    <name evidence="6" type="ORF">LCGC14_1966110</name>
</gene>
<dbReference type="EMBL" id="LAZR01021740">
    <property type="protein sequence ID" value="KKL84297.1"/>
    <property type="molecule type" value="Genomic_DNA"/>
</dbReference>
<dbReference type="InterPro" id="IPR002731">
    <property type="entry name" value="ATPase_BadF"/>
</dbReference>
<name>A0A0F9IA74_9ZZZZ</name>
<evidence type="ECO:0000256" key="1">
    <source>
        <dbReference type="ARBA" id="ARBA00001966"/>
    </source>
</evidence>
<keyword evidence="3" id="KW-0408">Iron</keyword>
<dbReference type="SUPFAM" id="SSF53067">
    <property type="entry name" value="Actin-like ATPase domain"/>
    <property type="match status" value="1"/>
</dbReference>
<dbReference type="CDD" id="cd24036">
    <property type="entry name" value="ASKHA_NBD_BcrAD_BadFG_HgdC_HadI"/>
    <property type="match status" value="1"/>
</dbReference>
<evidence type="ECO:0000256" key="4">
    <source>
        <dbReference type="ARBA" id="ARBA00023014"/>
    </source>
</evidence>
<dbReference type="Gene3D" id="3.30.420.40">
    <property type="match status" value="2"/>
</dbReference>
<organism evidence="6">
    <name type="scientific">marine sediment metagenome</name>
    <dbReference type="NCBI Taxonomy" id="412755"/>
    <lineage>
        <taxon>unclassified sequences</taxon>
        <taxon>metagenomes</taxon>
        <taxon>ecological metagenomes</taxon>
    </lineage>
</organism>
<dbReference type="GO" id="GO:0051536">
    <property type="term" value="F:iron-sulfur cluster binding"/>
    <property type="evidence" value="ECO:0007669"/>
    <property type="project" value="UniProtKB-KW"/>
</dbReference>
<evidence type="ECO:0000256" key="3">
    <source>
        <dbReference type="ARBA" id="ARBA00023004"/>
    </source>
</evidence>
<comment type="cofactor">
    <cofactor evidence="1">
        <name>[4Fe-4S] cluster</name>
        <dbReference type="ChEBI" id="CHEBI:49883"/>
    </cofactor>
</comment>
<dbReference type="PANTHER" id="PTHR32329">
    <property type="entry name" value="BIFUNCTIONAL PROTEIN [INCLUDES 2-HYDROXYACYL-COA DEHYDRATASE (N-TER) AND ITS ACTIVATOR DOMAIN (C_TERM)-RELATED"/>
    <property type="match status" value="1"/>
</dbReference>
<dbReference type="InterPro" id="IPR008275">
    <property type="entry name" value="CoA_E_activase_dom"/>
</dbReference>
<dbReference type="InterPro" id="IPR043129">
    <property type="entry name" value="ATPase_NBD"/>
</dbReference>
<protein>
    <recommendedName>
        <fullName evidence="5">ATPase BadF/BadG/BcrA/BcrD type domain-containing protein</fullName>
    </recommendedName>
</protein>